<dbReference type="InterPro" id="IPR036410">
    <property type="entry name" value="HSP_DnaJ_Cys-rich_dom_sf"/>
</dbReference>
<evidence type="ECO:0000313" key="2">
    <source>
        <dbReference type="Proteomes" id="UP001432292"/>
    </source>
</evidence>
<evidence type="ECO:0000313" key="1">
    <source>
        <dbReference type="EMBL" id="WUS24039.1"/>
    </source>
</evidence>
<dbReference type="SUPFAM" id="SSF57938">
    <property type="entry name" value="DnaJ/Hsp40 cysteine-rich domain"/>
    <property type="match status" value="1"/>
</dbReference>
<accession>A0ABZ1VME6</accession>
<reference evidence="1" key="1">
    <citation type="submission" date="2022-10" db="EMBL/GenBank/DDBJ databases">
        <title>The complete genomes of actinobacterial strains from the NBC collection.</title>
        <authorList>
            <person name="Joergensen T.S."/>
            <person name="Alvarez Arevalo M."/>
            <person name="Sterndorff E.B."/>
            <person name="Faurdal D."/>
            <person name="Vuksanovic O."/>
            <person name="Mourched A.-S."/>
            <person name="Charusanti P."/>
            <person name="Shaw S."/>
            <person name="Blin K."/>
            <person name="Weber T."/>
        </authorList>
    </citation>
    <scope>NUCLEOTIDE SEQUENCE</scope>
    <source>
        <strain evidence="1">NBC_01256</strain>
    </source>
</reference>
<name>A0ABZ1VME6_9ACTN</name>
<dbReference type="RefSeq" id="WP_329128156.1">
    <property type="nucleotide sequence ID" value="NZ_CP108473.1"/>
</dbReference>
<organism evidence="1 2">
    <name type="scientific">Streptomyces caniferus</name>
    <dbReference type="NCBI Taxonomy" id="285557"/>
    <lineage>
        <taxon>Bacteria</taxon>
        <taxon>Bacillati</taxon>
        <taxon>Actinomycetota</taxon>
        <taxon>Actinomycetes</taxon>
        <taxon>Kitasatosporales</taxon>
        <taxon>Streptomycetaceae</taxon>
        <taxon>Streptomyces</taxon>
    </lineage>
</organism>
<proteinExistence type="predicted"/>
<dbReference type="Proteomes" id="UP001432292">
    <property type="component" value="Chromosome"/>
</dbReference>
<keyword evidence="2" id="KW-1185">Reference proteome</keyword>
<evidence type="ECO:0008006" key="3">
    <source>
        <dbReference type="Google" id="ProtNLM"/>
    </source>
</evidence>
<protein>
    <recommendedName>
        <fullName evidence="3">Molecular chaperone DnaJ</fullName>
    </recommendedName>
</protein>
<dbReference type="EMBL" id="CP108473">
    <property type="protein sequence ID" value="WUS24039.1"/>
    <property type="molecule type" value="Genomic_DNA"/>
</dbReference>
<sequence length="59" mass="6357">MPETATRTRRCRDCDGFPTVVITTGRTAFDGTRQTIKVTCRTCHGTGTAPAGTREAARV</sequence>
<gene>
    <name evidence="1" type="ORF">OG727_18185</name>
</gene>